<evidence type="ECO:0000313" key="1">
    <source>
        <dbReference type="EMBL" id="CAG35347.1"/>
    </source>
</evidence>
<accession>Q6AQM6</accession>
<proteinExistence type="predicted"/>
<dbReference type="Proteomes" id="UP000000602">
    <property type="component" value="Chromosome"/>
</dbReference>
<reference evidence="2" key="1">
    <citation type="journal article" date="2004" name="Environ. Microbiol.">
        <title>The genome of Desulfotalea psychrophila, a sulfate-reducing bacterium from permanently cold Arctic sediments.</title>
        <authorList>
            <person name="Rabus R."/>
            <person name="Ruepp A."/>
            <person name="Frickey T."/>
            <person name="Rattei T."/>
            <person name="Fartmann B."/>
            <person name="Stark M."/>
            <person name="Bauer M."/>
            <person name="Zibat A."/>
            <person name="Lombardot T."/>
            <person name="Becker I."/>
            <person name="Amann J."/>
            <person name="Gellner K."/>
            <person name="Teeling H."/>
            <person name="Leuschner W.D."/>
            <person name="Gloeckner F.-O."/>
            <person name="Lupas A.N."/>
            <person name="Amann R."/>
            <person name="Klenk H.-P."/>
        </authorList>
    </citation>
    <scope>NUCLEOTIDE SEQUENCE [LARGE SCALE GENOMIC DNA]</scope>
    <source>
        <strain evidence="2">DSM 12343 / LSv54</strain>
    </source>
</reference>
<dbReference type="AlphaFoldDB" id="Q6AQM6"/>
<organism evidence="1 2">
    <name type="scientific">Desulfotalea psychrophila (strain LSv54 / DSM 12343)</name>
    <dbReference type="NCBI Taxonomy" id="177439"/>
    <lineage>
        <taxon>Bacteria</taxon>
        <taxon>Pseudomonadati</taxon>
        <taxon>Thermodesulfobacteriota</taxon>
        <taxon>Desulfobulbia</taxon>
        <taxon>Desulfobulbales</taxon>
        <taxon>Desulfocapsaceae</taxon>
        <taxon>Desulfotalea</taxon>
    </lineage>
</organism>
<evidence type="ECO:0000313" key="2">
    <source>
        <dbReference type="Proteomes" id="UP000000602"/>
    </source>
</evidence>
<protein>
    <submittedName>
        <fullName evidence="1">Uncharacterized protein</fullName>
    </submittedName>
</protein>
<sequence>MMSRTRIFVFYSTTSSPFANKDKLFTTQKQRDQKILTTVEGRFLTAETAYCLFKQAQSAISPLPRMIDCHKIF</sequence>
<dbReference type="KEGG" id="dps:DP0618"/>
<dbReference type="HOGENOM" id="CLU_2698655_0_0_7"/>
<dbReference type="EMBL" id="CR522870">
    <property type="protein sequence ID" value="CAG35347.1"/>
    <property type="molecule type" value="Genomic_DNA"/>
</dbReference>
<gene>
    <name evidence="1" type="ordered locus">DP0618</name>
</gene>
<keyword evidence="2" id="KW-1185">Reference proteome</keyword>
<name>Q6AQM6_DESPS</name>